<reference evidence="4" key="1">
    <citation type="submission" date="2020-05" db="EMBL/GenBank/DDBJ databases">
        <authorList>
            <person name="Chiriac C."/>
            <person name="Salcher M."/>
            <person name="Ghai R."/>
            <person name="Kavagutti S V."/>
        </authorList>
    </citation>
    <scope>NUCLEOTIDE SEQUENCE</scope>
</reference>
<proteinExistence type="inferred from homology"/>
<dbReference type="Pfam" id="PF01783">
    <property type="entry name" value="Ribosomal_L32p"/>
    <property type="match status" value="1"/>
</dbReference>
<dbReference type="InterPro" id="IPR011332">
    <property type="entry name" value="Ribosomal_zn-bd"/>
</dbReference>
<keyword evidence="3" id="KW-0687">Ribonucleoprotein</keyword>
<organism evidence="4">
    <name type="scientific">freshwater metagenome</name>
    <dbReference type="NCBI Taxonomy" id="449393"/>
    <lineage>
        <taxon>unclassified sequences</taxon>
        <taxon>metagenomes</taxon>
        <taxon>ecological metagenomes</taxon>
    </lineage>
</organism>
<dbReference type="GO" id="GO:0003735">
    <property type="term" value="F:structural constituent of ribosome"/>
    <property type="evidence" value="ECO:0007669"/>
    <property type="project" value="InterPro"/>
</dbReference>
<evidence type="ECO:0000256" key="3">
    <source>
        <dbReference type="ARBA" id="ARBA00023274"/>
    </source>
</evidence>
<evidence type="ECO:0000313" key="4">
    <source>
        <dbReference type="EMBL" id="CAB4649471.1"/>
    </source>
</evidence>
<dbReference type="PANTHER" id="PTHR35534:SF1">
    <property type="entry name" value="LARGE RIBOSOMAL SUBUNIT PROTEIN BL32"/>
    <property type="match status" value="1"/>
</dbReference>
<dbReference type="GO" id="GO:0015934">
    <property type="term" value="C:large ribosomal subunit"/>
    <property type="evidence" value="ECO:0007669"/>
    <property type="project" value="InterPro"/>
</dbReference>
<dbReference type="EMBL" id="CAEZWB010000083">
    <property type="protein sequence ID" value="CAB4649471.1"/>
    <property type="molecule type" value="Genomic_DNA"/>
</dbReference>
<dbReference type="GO" id="GO:0006412">
    <property type="term" value="P:translation"/>
    <property type="evidence" value="ECO:0007669"/>
    <property type="project" value="InterPro"/>
</dbReference>
<gene>
    <name evidence="4" type="ORF">UFOPK2166_00723</name>
</gene>
<dbReference type="AlphaFoldDB" id="A0A6J6KID6"/>
<dbReference type="HAMAP" id="MF_00340">
    <property type="entry name" value="Ribosomal_bL32"/>
    <property type="match status" value="1"/>
</dbReference>
<accession>A0A6J6KID6</accession>
<dbReference type="PANTHER" id="PTHR35534">
    <property type="entry name" value="50S RIBOSOMAL PROTEIN L32"/>
    <property type="match status" value="1"/>
</dbReference>
<evidence type="ECO:0000256" key="2">
    <source>
        <dbReference type="ARBA" id="ARBA00022980"/>
    </source>
</evidence>
<evidence type="ECO:0000256" key="1">
    <source>
        <dbReference type="ARBA" id="ARBA00008560"/>
    </source>
</evidence>
<sequence length="59" mass="6389">MPVPKKKKSKMKGRSHMAGAWKLGTPARSVCPRCSTSKMPHTVCGNCGWYKGRVAVDVG</sequence>
<name>A0A6J6KID6_9ZZZZ</name>
<dbReference type="NCBIfam" id="TIGR01031">
    <property type="entry name" value="rpmF_bact"/>
    <property type="match status" value="1"/>
</dbReference>
<keyword evidence="2" id="KW-0689">Ribosomal protein</keyword>
<protein>
    <submittedName>
        <fullName evidence="4">Unannotated protein</fullName>
    </submittedName>
</protein>
<comment type="similarity">
    <text evidence="1">Belongs to the bacterial ribosomal protein bL32 family.</text>
</comment>
<dbReference type="InterPro" id="IPR044957">
    <property type="entry name" value="Ribosomal_bL32_bact"/>
</dbReference>
<dbReference type="InterPro" id="IPR002677">
    <property type="entry name" value="Ribosomal_bL32"/>
</dbReference>
<dbReference type="SUPFAM" id="SSF57829">
    <property type="entry name" value="Zn-binding ribosomal proteins"/>
    <property type="match status" value="1"/>
</dbReference>